<feature type="domain" description="Chitin-binding type-2" evidence="8">
    <location>
        <begin position="21"/>
        <end position="79"/>
    </location>
</feature>
<feature type="domain" description="Chitin-binding type-2" evidence="8">
    <location>
        <begin position="168"/>
        <end position="210"/>
    </location>
</feature>
<evidence type="ECO:0000313" key="10">
    <source>
        <dbReference type="Proteomes" id="UP001152562"/>
    </source>
</evidence>
<dbReference type="EMBL" id="CALOZG010000021">
    <property type="protein sequence ID" value="CAH4031990.1"/>
    <property type="molecule type" value="Genomic_DNA"/>
</dbReference>
<feature type="chain" id="PRO_5040441393" description="Chitin-binding type-2 domain-containing protein" evidence="7">
    <location>
        <begin position="19"/>
        <end position="676"/>
    </location>
</feature>
<evidence type="ECO:0000256" key="7">
    <source>
        <dbReference type="SAM" id="SignalP"/>
    </source>
</evidence>
<feature type="domain" description="Chitin-binding type-2" evidence="8">
    <location>
        <begin position="606"/>
        <end position="662"/>
    </location>
</feature>
<gene>
    <name evidence="9" type="ORF">PIBRA_LOCUS8439</name>
</gene>
<dbReference type="Gene3D" id="2.170.140.10">
    <property type="entry name" value="Chitin binding domain"/>
    <property type="match status" value="6"/>
</dbReference>
<accession>A0A9P0TGT5</accession>
<keyword evidence="4" id="KW-1015">Disulfide bond</keyword>
<feature type="signal peptide" evidence="7">
    <location>
        <begin position="1"/>
        <end position="18"/>
    </location>
</feature>
<dbReference type="Proteomes" id="UP001152562">
    <property type="component" value="Unassembled WGS sequence"/>
</dbReference>
<feature type="domain" description="Chitin-binding type-2" evidence="8">
    <location>
        <begin position="460"/>
        <end position="518"/>
    </location>
</feature>
<evidence type="ECO:0000313" key="9">
    <source>
        <dbReference type="EMBL" id="CAH4031990.1"/>
    </source>
</evidence>
<evidence type="ECO:0000256" key="2">
    <source>
        <dbReference type="ARBA" id="ARBA00022729"/>
    </source>
</evidence>
<keyword evidence="6" id="KW-1133">Transmembrane helix</keyword>
<dbReference type="PROSITE" id="PS50940">
    <property type="entry name" value="CHIT_BIND_II"/>
    <property type="match status" value="6"/>
</dbReference>
<dbReference type="PANTHER" id="PTHR23301:SF0">
    <property type="entry name" value="CHITIN-BINDING TYPE-2 DOMAIN-CONTAINING PROTEIN-RELATED"/>
    <property type="match status" value="1"/>
</dbReference>
<reference evidence="9" key="1">
    <citation type="submission" date="2022-05" db="EMBL/GenBank/DDBJ databases">
        <authorList>
            <person name="Okamura Y."/>
        </authorList>
    </citation>
    <scope>NUCLEOTIDE SEQUENCE</scope>
</reference>
<dbReference type="AlphaFoldDB" id="A0A9P0TGT5"/>
<dbReference type="GO" id="GO:0008061">
    <property type="term" value="F:chitin binding"/>
    <property type="evidence" value="ECO:0007669"/>
    <property type="project" value="UniProtKB-KW"/>
</dbReference>
<dbReference type="InterPro" id="IPR036508">
    <property type="entry name" value="Chitin-bd_dom_sf"/>
</dbReference>
<organism evidence="9 10">
    <name type="scientific">Pieris brassicae</name>
    <name type="common">White butterfly</name>
    <name type="synonym">Large white butterfly</name>
    <dbReference type="NCBI Taxonomy" id="7116"/>
    <lineage>
        <taxon>Eukaryota</taxon>
        <taxon>Metazoa</taxon>
        <taxon>Ecdysozoa</taxon>
        <taxon>Arthropoda</taxon>
        <taxon>Hexapoda</taxon>
        <taxon>Insecta</taxon>
        <taxon>Pterygota</taxon>
        <taxon>Neoptera</taxon>
        <taxon>Endopterygota</taxon>
        <taxon>Lepidoptera</taxon>
        <taxon>Glossata</taxon>
        <taxon>Ditrysia</taxon>
        <taxon>Papilionoidea</taxon>
        <taxon>Pieridae</taxon>
        <taxon>Pierinae</taxon>
        <taxon>Pieris</taxon>
    </lineage>
</organism>
<evidence type="ECO:0000256" key="5">
    <source>
        <dbReference type="ARBA" id="ARBA00023180"/>
    </source>
</evidence>
<protein>
    <recommendedName>
        <fullName evidence="8">Chitin-binding type-2 domain-containing protein</fullName>
    </recommendedName>
</protein>
<dbReference type="SUPFAM" id="SSF57625">
    <property type="entry name" value="Invertebrate chitin-binding proteins"/>
    <property type="match status" value="7"/>
</dbReference>
<keyword evidence="10" id="KW-1185">Reference proteome</keyword>
<keyword evidence="3" id="KW-0677">Repeat</keyword>
<feature type="transmembrane region" description="Helical" evidence="6">
    <location>
        <begin position="221"/>
        <end position="239"/>
    </location>
</feature>
<evidence type="ECO:0000256" key="1">
    <source>
        <dbReference type="ARBA" id="ARBA00022669"/>
    </source>
</evidence>
<evidence type="ECO:0000256" key="4">
    <source>
        <dbReference type="ARBA" id="ARBA00023157"/>
    </source>
</evidence>
<evidence type="ECO:0000259" key="8">
    <source>
        <dbReference type="PROSITE" id="PS50940"/>
    </source>
</evidence>
<keyword evidence="1" id="KW-0147">Chitin-binding</keyword>
<feature type="transmembrane region" description="Helical" evidence="6">
    <location>
        <begin position="367"/>
        <end position="385"/>
    </location>
</feature>
<dbReference type="SMART" id="SM00494">
    <property type="entry name" value="ChtBD2"/>
    <property type="match status" value="7"/>
</dbReference>
<proteinExistence type="predicted"/>
<sequence length="676" mass="75108">MDIMIVKLLLLSLAYVSGQYRYKCPAIGHHLLPHETDCSKFYYCEYGVRRNDARQCPARTLFSYEKQICDHAHNVKCNTGPTHPCTEEPACDCSNQPILPNGCPCDHSIHLLLRHESDCEKFYQCDKGERVCDHPSKAGCDPSCVTTTTTTTTTEKPACDCSNQPILPNGCPCDHSIHLLLRHESDCEKFYQCDKGERVLRECAPGTHFNDKLQASLLKQYAIILLKLAATLLVLPLLLPLQLLRNQLAIAPINQYCPMDALVTTAFTCYCAMNLIVCDHPSKAGCDPSCVTTTTTTTTTEKPACDCSNQPILPNGCPCDHSIHLLLRHESDCEKFYQCDKGERVLRECAPGTHFNDKLQASLLKQYAIILLKLAATLLVLPLLLPLQLLRNQLAIAPINQYCPMDALVTTAFTCYCAMNLIVCDHPSKAGCDPSCVTTTTTTTTTEKPACDCSNQPILPNGCPCDHSIHLLLRHESDCEKFYQCDKGERVLRQCAPGTHFNAKLQVCDHPSKAGCDPSCVTTTTTTTTTETPACDCSDQPILPNGCPCDHSIRLLLPHESDCARFYECDQGERVLKECAYGNHFNAKLQICEHPSKAGCDPCIVSNKCVGCHVPHWAHETECDKFYSCSNGKEVLHTCPAGLNFNEALQTCDFTCNVSCRNRSRLFFLDFTRKRR</sequence>
<keyword evidence="6" id="KW-0812">Transmembrane</keyword>
<comment type="caution">
    <text evidence="9">The sequence shown here is derived from an EMBL/GenBank/DDBJ whole genome shotgun (WGS) entry which is preliminary data.</text>
</comment>
<dbReference type="GO" id="GO:0005576">
    <property type="term" value="C:extracellular region"/>
    <property type="evidence" value="ECO:0007669"/>
    <property type="project" value="InterPro"/>
</dbReference>
<keyword evidence="2 7" id="KW-0732">Signal</keyword>
<evidence type="ECO:0000256" key="6">
    <source>
        <dbReference type="SAM" id="Phobius"/>
    </source>
</evidence>
<evidence type="ECO:0000256" key="3">
    <source>
        <dbReference type="ARBA" id="ARBA00022737"/>
    </source>
</evidence>
<dbReference type="InterPro" id="IPR002557">
    <property type="entry name" value="Chitin-bd_dom"/>
</dbReference>
<dbReference type="PANTHER" id="PTHR23301">
    <property type="entry name" value="CHITIN BINDING PERITROPHIN-A"/>
    <property type="match status" value="1"/>
</dbReference>
<feature type="domain" description="Chitin-binding type-2" evidence="8">
    <location>
        <begin position="314"/>
        <end position="356"/>
    </location>
</feature>
<keyword evidence="5" id="KW-0325">Glycoprotein</keyword>
<dbReference type="InterPro" id="IPR051940">
    <property type="entry name" value="Chitin_bind-dev_reg"/>
</dbReference>
<dbReference type="Pfam" id="PF01607">
    <property type="entry name" value="CBM_14"/>
    <property type="match status" value="6"/>
</dbReference>
<name>A0A9P0TGT5_PIEBR</name>
<feature type="domain" description="Chitin-binding type-2" evidence="8">
    <location>
        <begin position="544"/>
        <end position="602"/>
    </location>
</feature>
<keyword evidence="6" id="KW-0472">Membrane</keyword>